<dbReference type="CDD" id="cd04301">
    <property type="entry name" value="NAT_SF"/>
    <property type="match status" value="1"/>
</dbReference>
<dbReference type="KEGG" id="ttq:NIES37_28900"/>
<dbReference type="AlphaFoldDB" id="A0A1Z4MZL2"/>
<dbReference type="RefSeq" id="WP_096576689.1">
    <property type="nucleotide sequence ID" value="NZ_CAWNJS010000001.1"/>
</dbReference>
<dbReference type="PANTHER" id="PTHR43451:SF1">
    <property type="entry name" value="ACETYLTRANSFERASE"/>
    <property type="match status" value="1"/>
</dbReference>
<dbReference type="GO" id="GO:0016747">
    <property type="term" value="F:acyltransferase activity, transferring groups other than amino-acyl groups"/>
    <property type="evidence" value="ECO:0007669"/>
    <property type="project" value="InterPro"/>
</dbReference>
<dbReference type="InterPro" id="IPR000182">
    <property type="entry name" value="GNAT_dom"/>
</dbReference>
<evidence type="ECO:0000259" key="1">
    <source>
        <dbReference type="PROSITE" id="PS51186"/>
    </source>
</evidence>
<dbReference type="Proteomes" id="UP000218785">
    <property type="component" value="Chromosome"/>
</dbReference>
<evidence type="ECO:0000313" key="2">
    <source>
        <dbReference type="EMBL" id="BAY98912.1"/>
    </source>
</evidence>
<reference evidence="2 3" key="1">
    <citation type="submission" date="2017-06" db="EMBL/GenBank/DDBJ databases">
        <title>Genome sequencing of cyanobaciteial culture collection at National Institute for Environmental Studies (NIES).</title>
        <authorList>
            <person name="Hirose Y."/>
            <person name="Shimura Y."/>
            <person name="Fujisawa T."/>
            <person name="Nakamura Y."/>
            <person name="Kawachi M."/>
        </authorList>
    </citation>
    <scope>NUCLEOTIDE SEQUENCE [LARGE SCALE GENOMIC DNA]</scope>
    <source>
        <strain evidence="2 3">NIES-37</strain>
    </source>
</reference>
<keyword evidence="3" id="KW-1185">Reference proteome</keyword>
<organism evidence="2 3">
    <name type="scientific">Tolypothrix tenuis PCC 7101</name>
    <dbReference type="NCBI Taxonomy" id="231146"/>
    <lineage>
        <taxon>Bacteria</taxon>
        <taxon>Bacillati</taxon>
        <taxon>Cyanobacteriota</taxon>
        <taxon>Cyanophyceae</taxon>
        <taxon>Nostocales</taxon>
        <taxon>Tolypothrichaceae</taxon>
        <taxon>Tolypothrix</taxon>
    </lineage>
</organism>
<dbReference type="Pfam" id="PF13508">
    <property type="entry name" value="Acetyltransf_7"/>
    <property type="match status" value="1"/>
</dbReference>
<feature type="domain" description="N-acetyltransferase" evidence="1">
    <location>
        <begin position="14"/>
        <end position="154"/>
    </location>
</feature>
<evidence type="ECO:0000313" key="3">
    <source>
        <dbReference type="Proteomes" id="UP000218785"/>
    </source>
</evidence>
<proteinExistence type="predicted"/>
<dbReference type="PROSITE" id="PS51186">
    <property type="entry name" value="GNAT"/>
    <property type="match status" value="1"/>
</dbReference>
<name>A0A1Z4MZL2_9CYAN</name>
<dbReference type="Gene3D" id="3.40.630.30">
    <property type="match status" value="1"/>
</dbReference>
<gene>
    <name evidence="2" type="ORF">NIES37_28900</name>
</gene>
<accession>A0A1Z4MZL2</accession>
<keyword evidence="2" id="KW-0808">Transferase</keyword>
<dbReference type="SUPFAM" id="SSF55729">
    <property type="entry name" value="Acyl-CoA N-acyltransferases (Nat)"/>
    <property type="match status" value="1"/>
</dbReference>
<sequence length="165" mass="18463">MSANDQFLRPAIETDACCMSAIHIAAIKALPATLYSEEELLAWRNYLDQPDGANILRSMKIKNCWVAVDKNVIVGFTSYIFDELIALYVHPKHQGQGVGRALVNHFCEAASKQGIEKVITTASLYAEGFYRRLGFKFIEKAPHYLKRGMIVPVSKMSKNLLPATK</sequence>
<dbReference type="PANTHER" id="PTHR43451">
    <property type="entry name" value="ACETYLTRANSFERASE (GNAT) FAMILY PROTEIN"/>
    <property type="match status" value="1"/>
</dbReference>
<dbReference type="InterPro" id="IPR016181">
    <property type="entry name" value="Acyl_CoA_acyltransferase"/>
</dbReference>
<dbReference type="InterPro" id="IPR052564">
    <property type="entry name" value="N-acetyltrans/Recomb-assoc"/>
</dbReference>
<protein>
    <submittedName>
        <fullName evidence="2">GCN5-related N-acetyltransferase</fullName>
    </submittedName>
</protein>
<dbReference type="EMBL" id="AP018248">
    <property type="protein sequence ID" value="BAY98912.1"/>
    <property type="molecule type" value="Genomic_DNA"/>
</dbReference>